<evidence type="ECO:0000313" key="2">
    <source>
        <dbReference type="EMBL" id="MPL96902.1"/>
    </source>
</evidence>
<organism evidence="2">
    <name type="scientific">bioreactor metagenome</name>
    <dbReference type="NCBI Taxonomy" id="1076179"/>
    <lineage>
        <taxon>unclassified sequences</taxon>
        <taxon>metagenomes</taxon>
        <taxon>ecological metagenomes</taxon>
    </lineage>
</organism>
<evidence type="ECO:0000256" key="1">
    <source>
        <dbReference type="SAM" id="Phobius"/>
    </source>
</evidence>
<accession>A0A644W2E9</accession>
<proteinExistence type="predicted"/>
<comment type="caution">
    <text evidence="2">The sequence shown here is derived from an EMBL/GenBank/DDBJ whole genome shotgun (WGS) entry which is preliminary data.</text>
</comment>
<feature type="transmembrane region" description="Helical" evidence="1">
    <location>
        <begin position="119"/>
        <end position="142"/>
    </location>
</feature>
<feature type="transmembrane region" description="Helical" evidence="1">
    <location>
        <begin position="16"/>
        <end position="35"/>
    </location>
</feature>
<dbReference type="AlphaFoldDB" id="A0A644W2E9"/>
<reference evidence="2" key="1">
    <citation type="submission" date="2019-08" db="EMBL/GenBank/DDBJ databases">
        <authorList>
            <person name="Kucharzyk K."/>
            <person name="Murdoch R.W."/>
            <person name="Higgins S."/>
            <person name="Loffler F."/>
        </authorList>
    </citation>
    <scope>NUCLEOTIDE SEQUENCE</scope>
</reference>
<sequence>MEDNIKEKLELKVKKVAILIIGILNIIICLCLNFNEFLMGSPIISKNVIVTISYLLIWSLIIFLGSMLRSKKLLKIFLGFWISNLLLVVITVVVVNAAMYAKILIPFVIIFLGPMYGVYFEHTIIIIGTISIIMSMITYYLIKRKA</sequence>
<keyword evidence="1" id="KW-1133">Transmembrane helix</keyword>
<keyword evidence="1" id="KW-0812">Transmembrane</keyword>
<name>A0A644W2E9_9ZZZZ</name>
<feature type="transmembrane region" description="Helical" evidence="1">
    <location>
        <begin position="47"/>
        <end position="68"/>
    </location>
</feature>
<gene>
    <name evidence="2" type="ORF">SDC9_43086</name>
</gene>
<protein>
    <submittedName>
        <fullName evidence="2">Uncharacterized protein</fullName>
    </submittedName>
</protein>
<feature type="transmembrane region" description="Helical" evidence="1">
    <location>
        <begin position="80"/>
        <end position="113"/>
    </location>
</feature>
<dbReference type="EMBL" id="VSSQ01000531">
    <property type="protein sequence ID" value="MPL96902.1"/>
    <property type="molecule type" value="Genomic_DNA"/>
</dbReference>
<keyword evidence="1" id="KW-0472">Membrane</keyword>